<dbReference type="Gene3D" id="3.40.50.2300">
    <property type="match status" value="2"/>
</dbReference>
<evidence type="ECO:0000256" key="3">
    <source>
        <dbReference type="ARBA" id="ARBA00023163"/>
    </source>
</evidence>
<evidence type="ECO:0000256" key="1">
    <source>
        <dbReference type="ARBA" id="ARBA00023015"/>
    </source>
</evidence>
<dbReference type="GO" id="GO:0003700">
    <property type="term" value="F:DNA-binding transcription factor activity"/>
    <property type="evidence" value="ECO:0007669"/>
    <property type="project" value="TreeGrafter"/>
</dbReference>
<dbReference type="PANTHER" id="PTHR30146">
    <property type="entry name" value="LACI-RELATED TRANSCRIPTIONAL REPRESSOR"/>
    <property type="match status" value="1"/>
</dbReference>
<name>A0A2N5GLI6_9BACI</name>
<dbReference type="CDD" id="cd06284">
    <property type="entry name" value="PBP1_LacI-like"/>
    <property type="match status" value="1"/>
</dbReference>
<dbReference type="InterPro" id="IPR028082">
    <property type="entry name" value="Peripla_BP_I"/>
</dbReference>
<evidence type="ECO:0000256" key="2">
    <source>
        <dbReference type="ARBA" id="ARBA00023125"/>
    </source>
</evidence>
<evidence type="ECO:0000313" key="6">
    <source>
        <dbReference type="EMBL" id="PLR95673.1"/>
    </source>
</evidence>
<dbReference type="InterPro" id="IPR010982">
    <property type="entry name" value="Lambda_DNA-bd_dom_sf"/>
</dbReference>
<dbReference type="Pfam" id="PF13377">
    <property type="entry name" value="Peripla_BP_3"/>
    <property type="match status" value="1"/>
</dbReference>
<dbReference type="PROSITE" id="PS00356">
    <property type="entry name" value="HTH_LACI_1"/>
    <property type="match status" value="1"/>
</dbReference>
<dbReference type="Proteomes" id="UP000234951">
    <property type="component" value="Unassembled WGS sequence"/>
</dbReference>
<proteinExistence type="predicted"/>
<dbReference type="SUPFAM" id="SSF53822">
    <property type="entry name" value="Periplasmic binding protein-like I"/>
    <property type="match status" value="1"/>
</dbReference>
<reference evidence="6 8" key="2">
    <citation type="submission" date="2017-12" db="EMBL/GenBank/DDBJ databases">
        <title>Comparative Functional Genomics of Dry Heat Resistant strains isolated from the Viking Spacecraft.</title>
        <authorList>
            <person name="Seuylemezian A."/>
            <person name="Cooper K."/>
            <person name="Vaishampayan P."/>
        </authorList>
    </citation>
    <scope>NUCLEOTIDE SEQUENCE [LARGE SCALE GENOMIC DNA]</scope>
    <source>
        <strain evidence="6 8">ATCC 29669</strain>
    </source>
</reference>
<keyword evidence="3" id="KW-0804">Transcription</keyword>
<dbReference type="InterPro" id="IPR000843">
    <property type="entry name" value="HTH_LacI"/>
</dbReference>
<dbReference type="Gene3D" id="1.10.260.40">
    <property type="entry name" value="lambda repressor-like DNA-binding domains"/>
    <property type="match status" value="1"/>
</dbReference>
<dbReference type="Proteomes" id="UP000235114">
    <property type="component" value="Unassembled WGS sequence"/>
</dbReference>
<evidence type="ECO:0000313" key="7">
    <source>
        <dbReference type="Proteomes" id="UP000234951"/>
    </source>
</evidence>
<keyword evidence="8" id="KW-1185">Reference proteome</keyword>
<protein>
    <submittedName>
        <fullName evidence="5">LacI family transcriptional regulator</fullName>
    </submittedName>
</protein>
<evidence type="ECO:0000313" key="8">
    <source>
        <dbReference type="Proteomes" id="UP000235114"/>
    </source>
</evidence>
<gene>
    <name evidence="5" type="ORF">CU635_11910</name>
    <name evidence="6" type="ORF">CVD25_14245</name>
</gene>
<evidence type="ECO:0000259" key="4">
    <source>
        <dbReference type="PROSITE" id="PS50932"/>
    </source>
</evidence>
<dbReference type="CDD" id="cd01392">
    <property type="entry name" value="HTH_LacI"/>
    <property type="match status" value="1"/>
</dbReference>
<dbReference type="PANTHER" id="PTHR30146:SF109">
    <property type="entry name" value="HTH-TYPE TRANSCRIPTIONAL REGULATOR GALS"/>
    <property type="match status" value="1"/>
</dbReference>
<sequence>MVRIADVAKLANVSTATVSRVISNSETVKIETREKVLQAIEKLKYQPNVLARQLRRMETKTILVIVPDITNTFFSNVLRGIEAIAGENSYQVLLGDTGNIIDREYGYFDILRQRKADGMILLTARSNQQLLEEIAKDYPIVLACEYFEGSKLPTVSIDNISSARKATEHLISLHHKRIAHISGPLNVVVGRDRLKGFQQAMMQHNLLIEPCLVQEGDFSYESGYNLMTKLLALENLPTAVFAGNDEMAMGAIKAMKSKGLKAPDDISVVGFDDIKFASVFEPALTTIKQPTFEIGKCAMELLLQLINNDSLDKQQFILSDKLVVRESSTINKFTN</sequence>
<feature type="domain" description="HTH lacI-type" evidence="4">
    <location>
        <begin position="2"/>
        <end position="56"/>
    </location>
</feature>
<dbReference type="PROSITE" id="PS50932">
    <property type="entry name" value="HTH_LACI_2"/>
    <property type="match status" value="1"/>
</dbReference>
<dbReference type="InterPro" id="IPR046335">
    <property type="entry name" value="LacI/GalR-like_sensor"/>
</dbReference>
<dbReference type="Pfam" id="PF00356">
    <property type="entry name" value="LacI"/>
    <property type="match status" value="1"/>
</dbReference>
<dbReference type="EMBL" id="PGVA01000026">
    <property type="protein sequence ID" value="PLR82502.1"/>
    <property type="molecule type" value="Genomic_DNA"/>
</dbReference>
<dbReference type="GO" id="GO:0000976">
    <property type="term" value="F:transcription cis-regulatory region binding"/>
    <property type="evidence" value="ECO:0007669"/>
    <property type="project" value="TreeGrafter"/>
</dbReference>
<dbReference type="EMBL" id="PGVD01000037">
    <property type="protein sequence ID" value="PLR95673.1"/>
    <property type="molecule type" value="Genomic_DNA"/>
</dbReference>
<evidence type="ECO:0000313" key="5">
    <source>
        <dbReference type="EMBL" id="PLR82502.1"/>
    </source>
</evidence>
<dbReference type="OrthoDB" id="9796186at2"/>
<keyword evidence="2" id="KW-0238">DNA-binding</keyword>
<dbReference type="SUPFAM" id="SSF47413">
    <property type="entry name" value="lambda repressor-like DNA-binding domains"/>
    <property type="match status" value="1"/>
</dbReference>
<dbReference type="SMART" id="SM00354">
    <property type="entry name" value="HTH_LACI"/>
    <property type="match status" value="1"/>
</dbReference>
<reference evidence="5 7" key="1">
    <citation type="submission" date="2017-11" db="EMBL/GenBank/DDBJ databases">
        <title>Comparitive Functional Genomics of Dry Heat Resistant strains isolated from the Viking Spacecraft.</title>
        <authorList>
            <person name="Seuylemezian A."/>
            <person name="Cooper K."/>
            <person name="Vaishampayan P."/>
        </authorList>
    </citation>
    <scope>NUCLEOTIDE SEQUENCE [LARGE SCALE GENOMIC DNA]</scope>
    <source>
        <strain evidence="5 7">M4.6</strain>
    </source>
</reference>
<organism evidence="5 7">
    <name type="scientific">Bacillus canaveralius</name>
    <dbReference type="NCBI Taxonomy" id="1403243"/>
    <lineage>
        <taxon>Bacteria</taxon>
        <taxon>Bacillati</taxon>
        <taxon>Bacillota</taxon>
        <taxon>Bacilli</taxon>
        <taxon>Bacillales</taxon>
        <taxon>Bacillaceae</taxon>
        <taxon>Bacillus</taxon>
    </lineage>
</organism>
<keyword evidence="1" id="KW-0805">Transcription regulation</keyword>
<accession>A0A2N5GLI6</accession>
<dbReference type="RefSeq" id="WP_101577589.1">
    <property type="nucleotide sequence ID" value="NZ_PGVA01000026.1"/>
</dbReference>
<dbReference type="AlphaFoldDB" id="A0A2N5GLI6"/>
<comment type="caution">
    <text evidence="5">The sequence shown here is derived from an EMBL/GenBank/DDBJ whole genome shotgun (WGS) entry which is preliminary data.</text>
</comment>